<dbReference type="Proteomes" id="UP000363661">
    <property type="component" value="Unassembled WGS sequence"/>
</dbReference>
<evidence type="ECO:0000313" key="2">
    <source>
        <dbReference type="EMBL" id="VUX03979.1"/>
    </source>
</evidence>
<name>A0A173S8A8_9FIRM</name>
<dbReference type="Proteomes" id="UP000078383">
    <property type="component" value="Unassembled WGS sequence"/>
</dbReference>
<reference evidence="2 4" key="2">
    <citation type="submission" date="2019-07" db="EMBL/GenBank/DDBJ databases">
        <authorList>
            <person name="Hibberd C M."/>
            <person name="Gehrig L. J."/>
            <person name="Chang H.-W."/>
            <person name="Venkatesh S."/>
        </authorList>
    </citation>
    <scope>NUCLEOTIDE SEQUENCE [LARGE SCALE GENOMIC DNA]</scope>
    <source>
        <strain evidence="2">Ruminococcus_torques_SSTS_Bg7063</strain>
    </source>
</reference>
<dbReference type="AlphaFoldDB" id="A0A173S8A8"/>
<gene>
    <name evidence="1" type="ORF">ERS852502_00700</name>
    <name evidence="2" type="ORF">RTSSTS7063_01090</name>
</gene>
<evidence type="ECO:0000313" key="3">
    <source>
        <dbReference type="Proteomes" id="UP000078383"/>
    </source>
</evidence>
<accession>A0A173S8A8</accession>
<keyword evidence="4" id="KW-1185">Reference proteome</keyword>
<dbReference type="RefSeq" id="WP_015527594.1">
    <property type="nucleotide sequence ID" value="NZ_CABHNA010000042.1"/>
</dbReference>
<dbReference type="EMBL" id="CABHNA010000042">
    <property type="protein sequence ID" value="VUX03979.1"/>
    <property type="molecule type" value="Genomic_DNA"/>
</dbReference>
<reference evidence="1 3" key="1">
    <citation type="submission" date="2015-09" db="EMBL/GenBank/DDBJ databases">
        <authorList>
            <consortium name="Pathogen Informatics"/>
        </authorList>
    </citation>
    <scope>NUCLEOTIDE SEQUENCE [LARGE SCALE GENOMIC DNA]</scope>
    <source>
        <strain evidence="1 3">2789STDY5834889</strain>
    </source>
</reference>
<organism evidence="1 3">
    <name type="scientific">[Ruminococcus] torques</name>
    <dbReference type="NCBI Taxonomy" id="33039"/>
    <lineage>
        <taxon>Bacteria</taxon>
        <taxon>Bacillati</taxon>
        <taxon>Bacillota</taxon>
        <taxon>Clostridia</taxon>
        <taxon>Lachnospirales</taxon>
        <taxon>Lachnospiraceae</taxon>
        <taxon>Mediterraneibacter</taxon>
    </lineage>
</organism>
<evidence type="ECO:0000313" key="4">
    <source>
        <dbReference type="Proteomes" id="UP000363661"/>
    </source>
</evidence>
<dbReference type="OrthoDB" id="1771153at2"/>
<proteinExistence type="predicted"/>
<evidence type="ECO:0000313" key="1">
    <source>
        <dbReference type="EMBL" id="CUQ83447.1"/>
    </source>
</evidence>
<protein>
    <submittedName>
        <fullName evidence="1">Uncharacterized protein</fullName>
    </submittedName>
</protein>
<sequence length="78" mass="9068">MRTEDGYKELYAELRGYEEKGVDIVMDGYPMSPLQIVTAYMAREEGTYMRDYVIDPEGRIESLVFTDVNHNRQAEITP</sequence>
<dbReference type="EMBL" id="CZBX01000003">
    <property type="protein sequence ID" value="CUQ83447.1"/>
    <property type="molecule type" value="Genomic_DNA"/>
</dbReference>
<dbReference type="GeneID" id="303258291"/>